<dbReference type="OrthoDB" id="8367737at2"/>
<accession>A0A222E331</accession>
<proteinExistence type="predicted"/>
<keyword evidence="3" id="KW-1185">Reference proteome</keyword>
<organism evidence="2 3">
    <name type="scientific">Antarctobacter heliothermus</name>
    <dbReference type="NCBI Taxonomy" id="74033"/>
    <lineage>
        <taxon>Bacteria</taxon>
        <taxon>Pseudomonadati</taxon>
        <taxon>Pseudomonadota</taxon>
        <taxon>Alphaproteobacteria</taxon>
        <taxon>Rhodobacterales</taxon>
        <taxon>Roseobacteraceae</taxon>
        <taxon>Antarctobacter</taxon>
    </lineage>
</organism>
<dbReference type="KEGG" id="aht:ANTHELSMS3_01692"/>
<dbReference type="Pfam" id="PF03653">
    <property type="entry name" value="UPF0093"/>
    <property type="match status" value="1"/>
</dbReference>
<protein>
    <submittedName>
        <fullName evidence="2">Membrane protein</fullName>
    </submittedName>
</protein>
<sequence>MLYDLTKAAHLIALFVWLGGMAAVALALRYPALIHVKPLRAYDRAVSTPAMILVFLFGISLGVQGGWFTSAWLGMKIVLVLGLSGLHGALVGKLRRAVQDNGRDVRPTGGLFLFVGLALLSLIVLLVTIKP</sequence>
<dbReference type="GO" id="GO:0006782">
    <property type="term" value="P:protoporphyrinogen IX biosynthetic process"/>
    <property type="evidence" value="ECO:0007669"/>
    <property type="project" value="UniProtKB-UniPathway"/>
</dbReference>
<evidence type="ECO:0000313" key="2">
    <source>
        <dbReference type="EMBL" id="ASP20381.1"/>
    </source>
</evidence>
<dbReference type="InterPro" id="IPR005265">
    <property type="entry name" value="HemJ-like"/>
</dbReference>
<keyword evidence="1" id="KW-0472">Membrane</keyword>
<feature type="transmembrane region" description="Helical" evidence="1">
    <location>
        <begin position="12"/>
        <end position="33"/>
    </location>
</feature>
<reference evidence="2 3" key="1">
    <citation type="submission" date="2017-07" db="EMBL/GenBank/DDBJ databases">
        <title>Genome Sequence of Antarctobacter heliothermus Strain SMS3 Isolated from a culture of the Diatom Skeletonema marinoi.</title>
        <authorList>
            <person name="Topel M."/>
            <person name="Pinder M.I.M."/>
            <person name="Johansson O.N."/>
            <person name="Kourtchenko O."/>
            <person name="Godhe A."/>
            <person name="Clarke A.K."/>
        </authorList>
    </citation>
    <scope>NUCLEOTIDE SEQUENCE [LARGE SCALE GENOMIC DNA]</scope>
    <source>
        <strain evidence="2 3">SMS3</strain>
    </source>
</reference>
<keyword evidence="1" id="KW-1133">Transmembrane helix</keyword>
<dbReference type="RefSeq" id="WP_094034464.1">
    <property type="nucleotide sequence ID" value="NZ_CP022540.1"/>
</dbReference>
<dbReference type="Proteomes" id="UP000203589">
    <property type="component" value="Chromosome"/>
</dbReference>
<dbReference type="EMBL" id="CP022540">
    <property type="protein sequence ID" value="ASP20381.1"/>
    <property type="molecule type" value="Genomic_DNA"/>
</dbReference>
<dbReference type="AlphaFoldDB" id="A0A222E331"/>
<evidence type="ECO:0000313" key="3">
    <source>
        <dbReference type="Proteomes" id="UP000203589"/>
    </source>
</evidence>
<dbReference type="UniPathway" id="UPA00251">
    <property type="reaction ID" value="UER00324"/>
</dbReference>
<keyword evidence="1" id="KW-0812">Transmembrane</keyword>
<feature type="transmembrane region" description="Helical" evidence="1">
    <location>
        <begin position="111"/>
        <end position="129"/>
    </location>
</feature>
<evidence type="ECO:0000256" key="1">
    <source>
        <dbReference type="SAM" id="Phobius"/>
    </source>
</evidence>
<name>A0A222E331_9RHOB</name>
<feature type="transmembrane region" description="Helical" evidence="1">
    <location>
        <begin position="45"/>
        <end position="65"/>
    </location>
</feature>
<gene>
    <name evidence="2" type="ORF">ANTHELSMS3_01692</name>
</gene>
<feature type="transmembrane region" description="Helical" evidence="1">
    <location>
        <begin position="71"/>
        <end position="90"/>
    </location>
</feature>